<dbReference type="GO" id="GO:0004672">
    <property type="term" value="F:protein kinase activity"/>
    <property type="evidence" value="ECO:0007669"/>
    <property type="project" value="InterPro"/>
</dbReference>
<evidence type="ECO:0000313" key="2">
    <source>
        <dbReference type="EMBL" id="OIV39297.1"/>
    </source>
</evidence>
<reference evidence="2 3" key="1">
    <citation type="submission" date="2016-10" db="EMBL/GenBank/DDBJ databases">
        <title>Genome sequence of Streptomyces gilvigriseus MUSC 26.</title>
        <authorList>
            <person name="Lee L.-H."/>
            <person name="Ser H.-L."/>
        </authorList>
    </citation>
    <scope>NUCLEOTIDE SEQUENCE [LARGE SCALE GENOMIC DNA]</scope>
    <source>
        <strain evidence="2 3">MUSC 26</strain>
    </source>
</reference>
<dbReference type="Proteomes" id="UP000243342">
    <property type="component" value="Unassembled WGS sequence"/>
</dbReference>
<organism evidence="2 3">
    <name type="scientific">Mangrovactinospora gilvigrisea</name>
    <dbReference type="NCBI Taxonomy" id="1428644"/>
    <lineage>
        <taxon>Bacteria</taxon>
        <taxon>Bacillati</taxon>
        <taxon>Actinomycetota</taxon>
        <taxon>Actinomycetes</taxon>
        <taxon>Kitasatosporales</taxon>
        <taxon>Streptomycetaceae</taxon>
        <taxon>Mangrovactinospora</taxon>
    </lineage>
</organism>
<dbReference type="RefSeq" id="WP_071654494.1">
    <property type="nucleotide sequence ID" value="NZ_MLCF01000002.1"/>
</dbReference>
<dbReference type="AlphaFoldDB" id="A0A1J7C0Q9"/>
<protein>
    <recommendedName>
        <fullName evidence="1">Protein kinase domain-containing protein</fullName>
    </recommendedName>
</protein>
<dbReference type="PROSITE" id="PS50011">
    <property type="entry name" value="PROTEIN_KINASE_DOM"/>
    <property type="match status" value="1"/>
</dbReference>
<dbReference type="InterPro" id="IPR011009">
    <property type="entry name" value="Kinase-like_dom_sf"/>
</dbReference>
<keyword evidence="3" id="KW-1185">Reference proteome</keyword>
<comment type="caution">
    <text evidence="2">The sequence shown here is derived from an EMBL/GenBank/DDBJ whole genome shotgun (WGS) entry which is preliminary data.</text>
</comment>
<dbReference type="GO" id="GO:0005524">
    <property type="term" value="F:ATP binding"/>
    <property type="evidence" value="ECO:0007669"/>
    <property type="project" value="InterPro"/>
</dbReference>
<dbReference type="PANTHER" id="PTHR21310">
    <property type="entry name" value="AMINOGLYCOSIDE PHOSPHOTRANSFERASE-RELATED-RELATED"/>
    <property type="match status" value="1"/>
</dbReference>
<dbReference type="EMBL" id="MLCF01000002">
    <property type="protein sequence ID" value="OIV39297.1"/>
    <property type="molecule type" value="Genomic_DNA"/>
</dbReference>
<evidence type="ECO:0000259" key="1">
    <source>
        <dbReference type="PROSITE" id="PS50011"/>
    </source>
</evidence>
<proteinExistence type="predicted"/>
<gene>
    <name evidence="2" type="ORF">BIV57_00125</name>
</gene>
<accession>A0A1J7C0Q9</accession>
<dbReference type="SUPFAM" id="SSF56112">
    <property type="entry name" value="Protein kinase-like (PK-like)"/>
    <property type="match status" value="1"/>
</dbReference>
<evidence type="ECO:0000313" key="3">
    <source>
        <dbReference type="Proteomes" id="UP000243342"/>
    </source>
</evidence>
<sequence length="302" mass="32619">MADEAQRLPAGLRPAVLERLPAADLAQACLIGEGIATRAYQINDPSGPWVARVARDFPHPWRRRGGRSWEVPLLHALAARGLPVPRDPFAIAGAGGLPVAIVERRVAGRPPASPPHGEQHNRLARQLAEFLTGLHHLPVRDARSHAMTSAPVAADARQHLATVWDLLTEPARGWLDEEISSLEGQEVPQAVVHRDVRAEHLYLDARGDLVGVIDFGDATLDDPALDFAKIAGDFGQSFLDLLLSHYRGPAGPGVRARARRYRRLELLWEAADDAWGEGPTVIRRLESLAAAAAPTGDAGDAV</sequence>
<dbReference type="Pfam" id="PF01636">
    <property type="entry name" value="APH"/>
    <property type="match status" value="1"/>
</dbReference>
<dbReference type="Gene3D" id="3.90.1200.10">
    <property type="match status" value="1"/>
</dbReference>
<dbReference type="InterPro" id="IPR051678">
    <property type="entry name" value="AGP_Transferase"/>
</dbReference>
<feature type="domain" description="Protein kinase" evidence="1">
    <location>
        <begin position="25"/>
        <end position="302"/>
    </location>
</feature>
<dbReference type="STRING" id="1428644.BIV57_00125"/>
<dbReference type="InterPro" id="IPR000719">
    <property type="entry name" value="Prot_kinase_dom"/>
</dbReference>
<dbReference type="InterPro" id="IPR002575">
    <property type="entry name" value="Aminoglycoside_PTrfase"/>
</dbReference>
<name>A0A1J7C0Q9_9ACTN</name>